<evidence type="ECO:0000313" key="1">
    <source>
        <dbReference type="EMBL" id="ACG62686.1"/>
    </source>
</evidence>
<accession>B4U3W9</accession>
<name>B4U3W9_STREM</name>
<dbReference type="AlphaFoldDB" id="B4U3W9"/>
<dbReference type="Proteomes" id="UP000001873">
    <property type="component" value="Chromosome"/>
</dbReference>
<reference evidence="1 2" key="1">
    <citation type="journal article" date="2008" name="PLoS ONE">
        <title>Genome sequence of a lancefield group C Streptococcus zooepidemicus strain causing epidemic nephritis: new information about an old disease.</title>
        <authorList>
            <person name="Beres S.B."/>
            <person name="Sesso R."/>
            <person name="Pinto S.W.L."/>
            <person name="Hoe N.P."/>
            <person name="Porcella S.F."/>
            <person name="Deleo F.R."/>
            <person name="Musser J.M."/>
        </authorList>
    </citation>
    <scope>NUCLEOTIDE SEQUENCE [LARGE SCALE GENOMIC DNA]</scope>
    <source>
        <strain evidence="1 2">MGCS10565</strain>
    </source>
</reference>
<protein>
    <submittedName>
        <fullName evidence="1">Uncharacterized protein</fullName>
    </submittedName>
</protein>
<dbReference type="HOGENOM" id="CLU_3258268_0_0_9"/>
<sequence>MNWNLLDLCLFDGGNDLVGLEVNGRSLGFFGRLIAAASSLIS</sequence>
<dbReference type="EMBL" id="CP001129">
    <property type="protein sequence ID" value="ACG62686.1"/>
    <property type="molecule type" value="Genomic_DNA"/>
</dbReference>
<organism evidence="1 2">
    <name type="scientific">Streptococcus equi subsp. zooepidemicus (strain MGCS10565)</name>
    <dbReference type="NCBI Taxonomy" id="552526"/>
    <lineage>
        <taxon>Bacteria</taxon>
        <taxon>Bacillati</taxon>
        <taxon>Bacillota</taxon>
        <taxon>Bacilli</taxon>
        <taxon>Lactobacillales</taxon>
        <taxon>Streptococcaceae</taxon>
        <taxon>Streptococcus</taxon>
    </lineage>
</organism>
<dbReference type="KEGG" id="sez:Sez_1350"/>
<dbReference type="RefSeq" id="WP_012515949.1">
    <property type="nucleotide sequence ID" value="NC_011134.1"/>
</dbReference>
<proteinExistence type="predicted"/>
<evidence type="ECO:0000313" key="2">
    <source>
        <dbReference type="Proteomes" id="UP000001873"/>
    </source>
</evidence>
<gene>
    <name evidence="1" type="ordered locus">Sez_1350</name>
</gene>